<gene>
    <name evidence="1" type="ORF">DILT_LOCUS1962</name>
</gene>
<organism evidence="1 2">
    <name type="scientific">Dibothriocephalus latus</name>
    <name type="common">Fish tapeworm</name>
    <name type="synonym">Diphyllobothrium latum</name>
    <dbReference type="NCBI Taxonomy" id="60516"/>
    <lineage>
        <taxon>Eukaryota</taxon>
        <taxon>Metazoa</taxon>
        <taxon>Spiralia</taxon>
        <taxon>Lophotrochozoa</taxon>
        <taxon>Platyhelminthes</taxon>
        <taxon>Cestoda</taxon>
        <taxon>Eucestoda</taxon>
        <taxon>Diphyllobothriidea</taxon>
        <taxon>Diphyllobothriidae</taxon>
        <taxon>Dibothriocephalus</taxon>
    </lineage>
</organism>
<evidence type="ECO:0000313" key="1">
    <source>
        <dbReference type="EMBL" id="VDK53366.1"/>
    </source>
</evidence>
<proteinExistence type="predicted"/>
<keyword evidence="2" id="KW-1185">Reference proteome</keyword>
<dbReference type="EMBL" id="UYRU01018073">
    <property type="protein sequence ID" value="VDK53366.1"/>
    <property type="molecule type" value="Genomic_DNA"/>
</dbReference>
<protein>
    <submittedName>
        <fullName evidence="1">Uncharacterized protein</fullName>
    </submittedName>
</protein>
<evidence type="ECO:0000313" key="2">
    <source>
        <dbReference type="Proteomes" id="UP000281553"/>
    </source>
</evidence>
<dbReference type="AlphaFoldDB" id="A0A3P6QR17"/>
<reference evidence="1 2" key="1">
    <citation type="submission" date="2018-11" db="EMBL/GenBank/DDBJ databases">
        <authorList>
            <consortium name="Pathogen Informatics"/>
        </authorList>
    </citation>
    <scope>NUCLEOTIDE SEQUENCE [LARGE SCALE GENOMIC DNA]</scope>
</reference>
<sequence length="70" mass="8098">MWMTPSSSSNGIRCSHLKNVLTASSRTSNSRRRRKRTTSWPSLTFSSVAKVVVEYYWEIIMITSRNEKLS</sequence>
<dbReference type="Proteomes" id="UP000281553">
    <property type="component" value="Unassembled WGS sequence"/>
</dbReference>
<name>A0A3P6QR17_DIBLA</name>
<accession>A0A3P6QR17</accession>